<gene>
    <name evidence="5" type="ORF">R1sor_025844</name>
</gene>
<evidence type="ECO:0000256" key="1">
    <source>
        <dbReference type="ARBA" id="ARBA00022723"/>
    </source>
</evidence>
<name>A0ABD3GDF7_9MARC</name>
<feature type="domain" description="FLYWCH-type" evidence="4">
    <location>
        <begin position="8"/>
        <end position="65"/>
    </location>
</feature>
<dbReference type="Proteomes" id="UP001633002">
    <property type="component" value="Unassembled WGS sequence"/>
</dbReference>
<evidence type="ECO:0000256" key="2">
    <source>
        <dbReference type="ARBA" id="ARBA00022771"/>
    </source>
</evidence>
<protein>
    <recommendedName>
        <fullName evidence="4">FLYWCH-type domain-containing protein</fullName>
    </recommendedName>
</protein>
<evidence type="ECO:0000256" key="3">
    <source>
        <dbReference type="ARBA" id="ARBA00022833"/>
    </source>
</evidence>
<sequence length="288" mass="32741">MVQIFRFKTSRGRDAIAYEGYSYRFDKRSASGDLFWHCMKEGCRGRLQTDDSINQPIVRGADHSHPSSMEDGMIRLACSRMIDRAASEDTPIPRIYQEEANRLASSESASAILPVLQSLDTSLYRTRRQQLPPLPRSLADIVIPESLRFTEAGEDFVLLQMQNNDIIVFGAPADFDALCVASHVYMDVRQVMALGFLPVEEIHLGFEMIRLSLAGLERTMLEGFMSEQCTSVRERLQIGAGQQVQRTLVRYVRVNQRLDNLRDRYATGNVDILEYLTEVGRIIANRRS</sequence>
<dbReference type="GO" id="GO:0008270">
    <property type="term" value="F:zinc ion binding"/>
    <property type="evidence" value="ECO:0007669"/>
    <property type="project" value="UniProtKB-KW"/>
</dbReference>
<dbReference type="InterPro" id="IPR007588">
    <property type="entry name" value="Znf_FLYWCH"/>
</dbReference>
<accession>A0ABD3GDF7</accession>
<dbReference type="Pfam" id="PF04500">
    <property type="entry name" value="FLYWCH"/>
    <property type="match status" value="1"/>
</dbReference>
<evidence type="ECO:0000259" key="4">
    <source>
        <dbReference type="Pfam" id="PF04500"/>
    </source>
</evidence>
<organism evidence="5 6">
    <name type="scientific">Riccia sorocarpa</name>
    <dbReference type="NCBI Taxonomy" id="122646"/>
    <lineage>
        <taxon>Eukaryota</taxon>
        <taxon>Viridiplantae</taxon>
        <taxon>Streptophyta</taxon>
        <taxon>Embryophyta</taxon>
        <taxon>Marchantiophyta</taxon>
        <taxon>Marchantiopsida</taxon>
        <taxon>Marchantiidae</taxon>
        <taxon>Marchantiales</taxon>
        <taxon>Ricciaceae</taxon>
        <taxon>Riccia</taxon>
    </lineage>
</organism>
<dbReference type="EMBL" id="JBJQOH010000008">
    <property type="protein sequence ID" value="KAL3675896.1"/>
    <property type="molecule type" value="Genomic_DNA"/>
</dbReference>
<keyword evidence="2" id="KW-0863">Zinc-finger</keyword>
<dbReference type="AlphaFoldDB" id="A0ABD3GDF7"/>
<comment type="caution">
    <text evidence="5">The sequence shown here is derived from an EMBL/GenBank/DDBJ whole genome shotgun (WGS) entry which is preliminary data.</text>
</comment>
<keyword evidence="1" id="KW-0479">Metal-binding</keyword>
<proteinExistence type="predicted"/>
<keyword evidence="6" id="KW-1185">Reference proteome</keyword>
<reference evidence="5 6" key="1">
    <citation type="submission" date="2024-09" db="EMBL/GenBank/DDBJ databases">
        <title>Chromosome-scale assembly of Riccia sorocarpa.</title>
        <authorList>
            <person name="Paukszto L."/>
        </authorList>
    </citation>
    <scope>NUCLEOTIDE SEQUENCE [LARGE SCALE GENOMIC DNA]</scope>
    <source>
        <strain evidence="5">LP-2024</strain>
        <tissue evidence="5">Aerial parts of the thallus</tissue>
    </source>
</reference>
<evidence type="ECO:0000313" key="6">
    <source>
        <dbReference type="Proteomes" id="UP001633002"/>
    </source>
</evidence>
<keyword evidence="3" id="KW-0862">Zinc</keyword>
<dbReference type="Gene3D" id="2.20.25.240">
    <property type="match status" value="1"/>
</dbReference>
<evidence type="ECO:0000313" key="5">
    <source>
        <dbReference type="EMBL" id="KAL3675896.1"/>
    </source>
</evidence>